<keyword evidence="7" id="KW-1185">Reference proteome</keyword>
<dbReference type="Proteomes" id="UP001283361">
    <property type="component" value="Unassembled WGS sequence"/>
</dbReference>
<feature type="domain" description="FZ" evidence="5">
    <location>
        <begin position="22"/>
        <end position="64"/>
    </location>
</feature>
<evidence type="ECO:0000256" key="1">
    <source>
        <dbReference type="ARBA" id="ARBA00022473"/>
    </source>
</evidence>
<protein>
    <recommendedName>
        <fullName evidence="5">FZ domain-containing protein</fullName>
    </recommendedName>
</protein>
<feature type="region of interest" description="Disordered" evidence="4">
    <location>
        <begin position="1"/>
        <end position="25"/>
    </location>
</feature>
<dbReference type="PANTHER" id="PTHR11309">
    <property type="entry name" value="FRIZZLED"/>
    <property type="match status" value="1"/>
</dbReference>
<sequence length="113" mass="12667">MTFTPDPACGAGSGKNGPTSRRNHPKCQEITIPMCEKIGYNMTYMPNQFNHETQEEAGLEVSAFGQSTMSLEYSVVYFDQNTMSLSHSVVYFDQNTMSLSHSVVYFDQNTMSL</sequence>
<dbReference type="SUPFAM" id="SSF63501">
    <property type="entry name" value="Frizzled cysteine-rich domain"/>
    <property type="match status" value="1"/>
</dbReference>
<dbReference type="GO" id="GO:0042813">
    <property type="term" value="F:Wnt receptor activity"/>
    <property type="evidence" value="ECO:0007669"/>
    <property type="project" value="TreeGrafter"/>
</dbReference>
<dbReference type="InterPro" id="IPR036790">
    <property type="entry name" value="Frizzled_dom_sf"/>
</dbReference>
<dbReference type="GO" id="GO:0035567">
    <property type="term" value="P:non-canonical Wnt signaling pathway"/>
    <property type="evidence" value="ECO:0007669"/>
    <property type="project" value="TreeGrafter"/>
</dbReference>
<keyword evidence="2" id="KW-1015">Disulfide bond</keyword>
<dbReference type="SMART" id="SM00063">
    <property type="entry name" value="FRI"/>
    <property type="match status" value="1"/>
</dbReference>
<dbReference type="InterPro" id="IPR015526">
    <property type="entry name" value="Frizzled/SFRP"/>
</dbReference>
<dbReference type="Pfam" id="PF01392">
    <property type="entry name" value="Fz"/>
    <property type="match status" value="1"/>
</dbReference>
<name>A0AAE0ZHD6_9GAST</name>
<dbReference type="InterPro" id="IPR020067">
    <property type="entry name" value="Frizzled_dom"/>
</dbReference>
<accession>A0AAE0ZHD6</accession>
<evidence type="ECO:0000259" key="5">
    <source>
        <dbReference type="PROSITE" id="PS50038"/>
    </source>
</evidence>
<evidence type="ECO:0000256" key="3">
    <source>
        <dbReference type="PROSITE-ProRule" id="PRU00090"/>
    </source>
</evidence>
<evidence type="ECO:0000256" key="2">
    <source>
        <dbReference type="ARBA" id="ARBA00023157"/>
    </source>
</evidence>
<dbReference type="PROSITE" id="PS50038">
    <property type="entry name" value="FZ"/>
    <property type="match status" value="1"/>
</dbReference>
<dbReference type="AlphaFoldDB" id="A0AAE0ZHD6"/>
<evidence type="ECO:0000256" key="4">
    <source>
        <dbReference type="SAM" id="MobiDB-lite"/>
    </source>
</evidence>
<comment type="caution">
    <text evidence="6">The sequence shown here is derived from an EMBL/GenBank/DDBJ whole genome shotgun (WGS) entry which is preliminary data.</text>
</comment>
<dbReference type="Gene3D" id="1.10.2000.10">
    <property type="entry name" value="Frizzled cysteine-rich domain"/>
    <property type="match status" value="1"/>
</dbReference>
<proteinExistence type="predicted"/>
<evidence type="ECO:0000313" key="7">
    <source>
        <dbReference type="Proteomes" id="UP001283361"/>
    </source>
</evidence>
<dbReference type="GO" id="GO:0005886">
    <property type="term" value="C:plasma membrane"/>
    <property type="evidence" value="ECO:0007669"/>
    <property type="project" value="TreeGrafter"/>
</dbReference>
<comment type="caution">
    <text evidence="3">Lacks conserved residue(s) required for the propagation of feature annotation.</text>
</comment>
<dbReference type="GO" id="GO:0060070">
    <property type="term" value="P:canonical Wnt signaling pathway"/>
    <property type="evidence" value="ECO:0007669"/>
    <property type="project" value="TreeGrafter"/>
</dbReference>
<dbReference type="GO" id="GO:0017147">
    <property type="term" value="F:Wnt-protein binding"/>
    <property type="evidence" value="ECO:0007669"/>
    <property type="project" value="TreeGrafter"/>
</dbReference>
<dbReference type="EMBL" id="JAWDGP010003929">
    <property type="protein sequence ID" value="KAK3769429.1"/>
    <property type="molecule type" value="Genomic_DNA"/>
</dbReference>
<dbReference type="PANTHER" id="PTHR11309:SF126">
    <property type="entry name" value="FRIZZLED-2"/>
    <property type="match status" value="1"/>
</dbReference>
<evidence type="ECO:0000313" key="6">
    <source>
        <dbReference type="EMBL" id="KAK3769429.1"/>
    </source>
</evidence>
<keyword evidence="1" id="KW-0217">Developmental protein</keyword>
<reference evidence="6" key="1">
    <citation type="journal article" date="2023" name="G3 (Bethesda)">
        <title>A reference genome for the long-term kleptoplast-retaining sea slug Elysia crispata morphotype clarki.</title>
        <authorList>
            <person name="Eastman K.E."/>
            <person name="Pendleton A.L."/>
            <person name="Shaikh M.A."/>
            <person name="Suttiyut T."/>
            <person name="Ogas R."/>
            <person name="Tomko P."/>
            <person name="Gavelis G."/>
            <person name="Widhalm J.R."/>
            <person name="Wisecaver J.H."/>
        </authorList>
    </citation>
    <scope>NUCLEOTIDE SEQUENCE</scope>
    <source>
        <strain evidence="6">ECLA1</strain>
    </source>
</reference>
<organism evidence="6 7">
    <name type="scientific">Elysia crispata</name>
    <name type="common">lettuce slug</name>
    <dbReference type="NCBI Taxonomy" id="231223"/>
    <lineage>
        <taxon>Eukaryota</taxon>
        <taxon>Metazoa</taxon>
        <taxon>Spiralia</taxon>
        <taxon>Lophotrochozoa</taxon>
        <taxon>Mollusca</taxon>
        <taxon>Gastropoda</taxon>
        <taxon>Heterobranchia</taxon>
        <taxon>Euthyneura</taxon>
        <taxon>Panpulmonata</taxon>
        <taxon>Sacoglossa</taxon>
        <taxon>Placobranchoidea</taxon>
        <taxon>Plakobranchidae</taxon>
        <taxon>Elysia</taxon>
    </lineage>
</organism>
<gene>
    <name evidence="6" type="ORF">RRG08_067144</name>
</gene>